<feature type="compositionally biased region" description="Low complexity" evidence="2">
    <location>
        <begin position="21"/>
        <end position="45"/>
    </location>
</feature>
<dbReference type="SUPFAM" id="SSF57424">
    <property type="entry name" value="LDL receptor-like module"/>
    <property type="match status" value="1"/>
</dbReference>
<dbReference type="Gene3D" id="4.10.400.10">
    <property type="entry name" value="Low-density Lipoprotein Receptor"/>
    <property type="match status" value="1"/>
</dbReference>
<dbReference type="Pfam" id="PF00057">
    <property type="entry name" value="Ldl_recept_a"/>
    <property type="match status" value="1"/>
</dbReference>
<keyword evidence="1" id="KW-1015">Disulfide bond</keyword>
<dbReference type="Proteomes" id="UP000324222">
    <property type="component" value="Unassembled WGS sequence"/>
</dbReference>
<dbReference type="CDD" id="cd00112">
    <property type="entry name" value="LDLa"/>
    <property type="match status" value="1"/>
</dbReference>
<name>A0A5B7CUL6_PORTR</name>
<sequence length="90" mass="9524">MTKTFHTPTDSASEDNNATSVTPAPEEAVEVTEPILEETTTLPVESETITAPPCPELQCLDGTCISLSQVNDGVVDCPEGIDEEDFGSLI</sequence>
<evidence type="ECO:0000256" key="1">
    <source>
        <dbReference type="ARBA" id="ARBA00023157"/>
    </source>
</evidence>
<gene>
    <name evidence="3" type="ORF">E2C01_004693</name>
</gene>
<dbReference type="AlphaFoldDB" id="A0A5B7CUL6"/>
<evidence type="ECO:0000313" key="3">
    <source>
        <dbReference type="EMBL" id="MPC12016.1"/>
    </source>
</evidence>
<feature type="region of interest" description="Disordered" evidence="2">
    <location>
        <begin position="1"/>
        <end position="49"/>
    </location>
</feature>
<dbReference type="InterPro" id="IPR036055">
    <property type="entry name" value="LDL_receptor-like_sf"/>
</dbReference>
<accession>A0A5B7CUL6</accession>
<dbReference type="InterPro" id="IPR002172">
    <property type="entry name" value="LDrepeatLR_classA_rpt"/>
</dbReference>
<proteinExistence type="predicted"/>
<reference evidence="3 4" key="1">
    <citation type="submission" date="2019-05" db="EMBL/GenBank/DDBJ databases">
        <title>Another draft genome of Portunus trituberculatus and its Hox gene families provides insights of decapod evolution.</title>
        <authorList>
            <person name="Jeong J.-H."/>
            <person name="Song I."/>
            <person name="Kim S."/>
            <person name="Choi T."/>
            <person name="Kim D."/>
            <person name="Ryu S."/>
            <person name="Kim W."/>
        </authorList>
    </citation>
    <scope>NUCLEOTIDE SEQUENCE [LARGE SCALE GENOMIC DNA]</scope>
    <source>
        <tissue evidence="3">Muscle</tissue>
    </source>
</reference>
<dbReference type="EMBL" id="VSRR010000193">
    <property type="protein sequence ID" value="MPC12016.1"/>
    <property type="molecule type" value="Genomic_DNA"/>
</dbReference>
<organism evidence="3 4">
    <name type="scientific">Portunus trituberculatus</name>
    <name type="common">Swimming crab</name>
    <name type="synonym">Neptunus trituberculatus</name>
    <dbReference type="NCBI Taxonomy" id="210409"/>
    <lineage>
        <taxon>Eukaryota</taxon>
        <taxon>Metazoa</taxon>
        <taxon>Ecdysozoa</taxon>
        <taxon>Arthropoda</taxon>
        <taxon>Crustacea</taxon>
        <taxon>Multicrustacea</taxon>
        <taxon>Malacostraca</taxon>
        <taxon>Eumalacostraca</taxon>
        <taxon>Eucarida</taxon>
        <taxon>Decapoda</taxon>
        <taxon>Pleocyemata</taxon>
        <taxon>Brachyura</taxon>
        <taxon>Eubrachyura</taxon>
        <taxon>Portunoidea</taxon>
        <taxon>Portunidae</taxon>
        <taxon>Portuninae</taxon>
        <taxon>Portunus</taxon>
    </lineage>
</organism>
<evidence type="ECO:0000313" key="4">
    <source>
        <dbReference type="Proteomes" id="UP000324222"/>
    </source>
</evidence>
<evidence type="ECO:0000256" key="2">
    <source>
        <dbReference type="SAM" id="MobiDB-lite"/>
    </source>
</evidence>
<dbReference type="SMART" id="SM00192">
    <property type="entry name" value="LDLa"/>
    <property type="match status" value="1"/>
</dbReference>
<comment type="caution">
    <text evidence="3">The sequence shown here is derived from an EMBL/GenBank/DDBJ whole genome shotgun (WGS) entry which is preliminary data.</text>
</comment>
<feature type="compositionally biased region" description="Polar residues" evidence="2">
    <location>
        <begin position="1"/>
        <end position="20"/>
    </location>
</feature>
<protein>
    <submittedName>
        <fullName evidence="3">Uncharacterized protein</fullName>
    </submittedName>
</protein>
<keyword evidence="4" id="KW-1185">Reference proteome</keyword>